<feature type="region of interest" description="Disordered" evidence="2">
    <location>
        <begin position="1"/>
        <end position="35"/>
    </location>
</feature>
<evidence type="ECO:0000256" key="2">
    <source>
        <dbReference type="SAM" id="MobiDB-lite"/>
    </source>
</evidence>
<protein>
    <recommendedName>
        <fullName evidence="5">BZIP domain-containing protein</fullName>
    </recommendedName>
</protein>
<dbReference type="Proteomes" id="UP001270362">
    <property type="component" value="Unassembled WGS sequence"/>
</dbReference>
<sequence length="426" mass="47214">MPSRESSNMLVHKFSSKPPGHEAARLRENQRRHRARVKSQVAELQTSLSATQARLDTALLRIDELTAEVQRLRQTLPPSQPSPSGPSDSNTITTLASFTQAPDPLQQGRAACFKGDDAEDEPKTMSSKVARNMSNTDSPTVSTSEEQLRIQRHASFPPAEIDTDIPDPDSDHAYLPPPSPGESTIPCRDAFSILRERMLPGSDVEEAKKWLEPGFRRAILPGGGCRVQTHILFAFVDHITPVSPIPLQPITSTDTKIMCKVCTRTFTKLLLLKNCQRVDDMDVDESELNGGWGTCGIQRLDEPAYTEEWAVRGLNCIFPSCLYRLAQEEYPEGGVAEPVYGSQKCSKCYTTRPDKKTYILVRCPDAAVEDWGSCGKSITVSYPRFKPDEVKHVYDYGCMIYGLSSKQKLDLGSGLGLVNHVRVTSD</sequence>
<dbReference type="AlphaFoldDB" id="A0AAE0XGG5"/>
<dbReference type="CDD" id="cd14688">
    <property type="entry name" value="bZIP_YAP"/>
    <property type="match status" value="1"/>
</dbReference>
<evidence type="ECO:0000313" key="3">
    <source>
        <dbReference type="EMBL" id="KAK3692999.1"/>
    </source>
</evidence>
<comment type="caution">
    <text evidence="3">The sequence shown here is derived from an EMBL/GenBank/DDBJ whole genome shotgun (WGS) entry which is preliminary data.</text>
</comment>
<feature type="coiled-coil region" evidence="1">
    <location>
        <begin position="48"/>
        <end position="75"/>
    </location>
</feature>
<evidence type="ECO:0000256" key="1">
    <source>
        <dbReference type="SAM" id="Coils"/>
    </source>
</evidence>
<feature type="compositionally biased region" description="Polar residues" evidence="2">
    <location>
        <begin position="124"/>
        <end position="145"/>
    </location>
</feature>
<keyword evidence="1" id="KW-0175">Coiled coil</keyword>
<keyword evidence="4" id="KW-1185">Reference proteome</keyword>
<organism evidence="3 4">
    <name type="scientific">Podospora appendiculata</name>
    <dbReference type="NCBI Taxonomy" id="314037"/>
    <lineage>
        <taxon>Eukaryota</taxon>
        <taxon>Fungi</taxon>
        <taxon>Dikarya</taxon>
        <taxon>Ascomycota</taxon>
        <taxon>Pezizomycotina</taxon>
        <taxon>Sordariomycetes</taxon>
        <taxon>Sordariomycetidae</taxon>
        <taxon>Sordariales</taxon>
        <taxon>Podosporaceae</taxon>
        <taxon>Podospora</taxon>
    </lineage>
</organism>
<proteinExistence type="predicted"/>
<feature type="region of interest" description="Disordered" evidence="2">
    <location>
        <begin position="114"/>
        <end position="181"/>
    </location>
</feature>
<evidence type="ECO:0008006" key="5">
    <source>
        <dbReference type="Google" id="ProtNLM"/>
    </source>
</evidence>
<evidence type="ECO:0000313" key="4">
    <source>
        <dbReference type="Proteomes" id="UP001270362"/>
    </source>
</evidence>
<feature type="compositionally biased region" description="Basic and acidic residues" evidence="2">
    <location>
        <begin position="19"/>
        <end position="29"/>
    </location>
</feature>
<dbReference type="EMBL" id="JAULSO010000001">
    <property type="protein sequence ID" value="KAK3692999.1"/>
    <property type="molecule type" value="Genomic_DNA"/>
</dbReference>
<accession>A0AAE0XGG5</accession>
<reference evidence="3" key="1">
    <citation type="journal article" date="2023" name="Mol. Phylogenet. Evol.">
        <title>Genome-scale phylogeny and comparative genomics of the fungal order Sordariales.</title>
        <authorList>
            <person name="Hensen N."/>
            <person name="Bonometti L."/>
            <person name="Westerberg I."/>
            <person name="Brannstrom I.O."/>
            <person name="Guillou S."/>
            <person name="Cros-Aarteil S."/>
            <person name="Calhoun S."/>
            <person name="Haridas S."/>
            <person name="Kuo A."/>
            <person name="Mondo S."/>
            <person name="Pangilinan J."/>
            <person name="Riley R."/>
            <person name="LaButti K."/>
            <person name="Andreopoulos B."/>
            <person name="Lipzen A."/>
            <person name="Chen C."/>
            <person name="Yan M."/>
            <person name="Daum C."/>
            <person name="Ng V."/>
            <person name="Clum A."/>
            <person name="Steindorff A."/>
            <person name="Ohm R.A."/>
            <person name="Martin F."/>
            <person name="Silar P."/>
            <person name="Natvig D.O."/>
            <person name="Lalanne C."/>
            <person name="Gautier V."/>
            <person name="Ament-Velasquez S.L."/>
            <person name="Kruys A."/>
            <person name="Hutchinson M.I."/>
            <person name="Powell A.J."/>
            <person name="Barry K."/>
            <person name="Miller A.N."/>
            <person name="Grigoriev I.V."/>
            <person name="Debuchy R."/>
            <person name="Gladieux P."/>
            <person name="Hiltunen Thoren M."/>
            <person name="Johannesson H."/>
        </authorList>
    </citation>
    <scope>NUCLEOTIDE SEQUENCE</scope>
    <source>
        <strain evidence="3">CBS 314.62</strain>
    </source>
</reference>
<reference evidence="3" key="2">
    <citation type="submission" date="2023-06" db="EMBL/GenBank/DDBJ databases">
        <authorList>
            <consortium name="Lawrence Berkeley National Laboratory"/>
            <person name="Haridas S."/>
            <person name="Hensen N."/>
            <person name="Bonometti L."/>
            <person name="Westerberg I."/>
            <person name="Brannstrom I.O."/>
            <person name="Guillou S."/>
            <person name="Cros-Aarteil S."/>
            <person name="Calhoun S."/>
            <person name="Kuo A."/>
            <person name="Mondo S."/>
            <person name="Pangilinan J."/>
            <person name="Riley R."/>
            <person name="Labutti K."/>
            <person name="Andreopoulos B."/>
            <person name="Lipzen A."/>
            <person name="Chen C."/>
            <person name="Yanf M."/>
            <person name="Daum C."/>
            <person name="Ng V."/>
            <person name="Clum A."/>
            <person name="Steindorff A."/>
            <person name="Ohm R."/>
            <person name="Martin F."/>
            <person name="Silar P."/>
            <person name="Natvig D."/>
            <person name="Lalanne C."/>
            <person name="Gautier V."/>
            <person name="Ament-Velasquez S.L."/>
            <person name="Kruys A."/>
            <person name="Hutchinson M.I."/>
            <person name="Powell A.J."/>
            <person name="Barry K."/>
            <person name="Miller A.N."/>
            <person name="Grigoriev I.V."/>
            <person name="Debuchy R."/>
            <person name="Gladieux P."/>
            <person name="Thoren M.H."/>
            <person name="Johannesson H."/>
        </authorList>
    </citation>
    <scope>NUCLEOTIDE SEQUENCE</scope>
    <source>
        <strain evidence="3">CBS 314.62</strain>
    </source>
</reference>
<name>A0AAE0XGG5_9PEZI</name>
<gene>
    <name evidence="3" type="ORF">B0T22DRAFT_486801</name>
</gene>